<dbReference type="PANTHER" id="PTHR30231:SF41">
    <property type="entry name" value="DNA POLYMERASE III SUBUNIT EPSILON"/>
    <property type="match status" value="1"/>
</dbReference>
<evidence type="ECO:0000256" key="1">
    <source>
        <dbReference type="SAM" id="MobiDB-lite"/>
    </source>
</evidence>
<keyword evidence="3" id="KW-0378">Hydrolase</keyword>
<keyword evidence="4" id="KW-1185">Reference proteome</keyword>
<dbReference type="SMART" id="SM00479">
    <property type="entry name" value="EXOIII"/>
    <property type="match status" value="1"/>
</dbReference>
<feature type="compositionally biased region" description="Basic and acidic residues" evidence="1">
    <location>
        <begin position="433"/>
        <end position="452"/>
    </location>
</feature>
<protein>
    <submittedName>
        <fullName evidence="3">3'-5' exonuclease</fullName>
    </submittedName>
</protein>
<dbReference type="CDD" id="cd06127">
    <property type="entry name" value="DEDDh"/>
    <property type="match status" value="1"/>
</dbReference>
<dbReference type="InterPro" id="IPR036397">
    <property type="entry name" value="RNaseH_sf"/>
</dbReference>
<evidence type="ECO:0000313" key="3">
    <source>
        <dbReference type="EMBL" id="QUX24900.1"/>
    </source>
</evidence>
<dbReference type="EMBL" id="CP074133">
    <property type="protein sequence ID" value="QUX24900.1"/>
    <property type="molecule type" value="Genomic_DNA"/>
</dbReference>
<dbReference type="InterPro" id="IPR013520">
    <property type="entry name" value="Ribonucl_H"/>
</dbReference>
<sequence length="482" mass="53178">MFTEGHLTRTPGHDPRWMLFAVLDVATTGYHPERDDRIYEVAVARMRGDGAVVGEYSTLVNPRRPVPYEEHAEITDAHVAKAPGFDRVAGDLLAHLADAVVVAHKLDHEDRFLDSELNRMGVRVSGVPGLCTLRLLRSQLDTWPYKQRHLYRLLIGGWPAWRSNALSSARQLAHVLRILIAEGPQPLHWNGPAPVALLAVPRTGVITPYIVDMNGVDKGWLSTLAAALPDMDPSPEPSPREATVYRATLDQALADGKVVAEEAERLAELATAAGFTQTTIRRVHEQVLLEARTRAEADGVVTSAELRELERAAAYLGTGHVIQDLLNLAAQERERRNGPLKGWRIVPVGTSEAIDEAVSYAGSQGAAIGVNVTKTVRLVIAEEGETDPKVRRAIEGGHRVATPEQAREVLREAVSQAESRLFGEREPVEDDDRGAGENDRSWRASWRPRELGPGDYHREFVAPYADRDRAERRPVAAALWPL</sequence>
<accession>A0ABX8BRN8</accession>
<name>A0ABX8BRN8_9ACTN</name>
<dbReference type="PANTHER" id="PTHR30231">
    <property type="entry name" value="DNA POLYMERASE III SUBUNIT EPSILON"/>
    <property type="match status" value="1"/>
</dbReference>
<keyword evidence="3" id="KW-0269">Exonuclease</keyword>
<dbReference type="GO" id="GO:0004527">
    <property type="term" value="F:exonuclease activity"/>
    <property type="evidence" value="ECO:0007669"/>
    <property type="project" value="UniProtKB-KW"/>
</dbReference>
<dbReference type="Gene3D" id="3.30.420.10">
    <property type="entry name" value="Ribonuclease H-like superfamily/Ribonuclease H"/>
    <property type="match status" value="1"/>
</dbReference>
<proteinExistence type="predicted"/>
<dbReference type="Pfam" id="PF00929">
    <property type="entry name" value="RNase_T"/>
    <property type="match status" value="1"/>
</dbReference>
<keyword evidence="3" id="KW-0540">Nuclease</keyword>
<dbReference type="InterPro" id="IPR029024">
    <property type="entry name" value="TerB-like"/>
</dbReference>
<dbReference type="SUPFAM" id="SSF53098">
    <property type="entry name" value="Ribonuclease H-like"/>
    <property type="match status" value="1"/>
</dbReference>
<dbReference type="InterPro" id="IPR012337">
    <property type="entry name" value="RNaseH-like_sf"/>
</dbReference>
<dbReference type="Proteomes" id="UP000676079">
    <property type="component" value="Chromosome"/>
</dbReference>
<feature type="region of interest" description="Disordered" evidence="1">
    <location>
        <begin position="418"/>
        <end position="452"/>
    </location>
</feature>
<dbReference type="SUPFAM" id="SSF158682">
    <property type="entry name" value="TerB-like"/>
    <property type="match status" value="1"/>
</dbReference>
<gene>
    <name evidence="3" type="ORF">KGD84_11900</name>
</gene>
<organism evidence="3 4">
    <name type="scientific">Nocardiopsis changdeensis</name>
    <dbReference type="NCBI Taxonomy" id="2831969"/>
    <lineage>
        <taxon>Bacteria</taxon>
        <taxon>Bacillati</taxon>
        <taxon>Actinomycetota</taxon>
        <taxon>Actinomycetes</taxon>
        <taxon>Streptosporangiales</taxon>
        <taxon>Nocardiopsidaceae</taxon>
        <taxon>Nocardiopsis</taxon>
    </lineage>
</organism>
<reference evidence="3 4" key="1">
    <citation type="submission" date="2021-05" db="EMBL/GenBank/DDBJ databases">
        <title>Direct Submission.</title>
        <authorList>
            <person name="Li K."/>
            <person name="Gao J."/>
        </authorList>
    </citation>
    <scope>NUCLEOTIDE SEQUENCE [LARGE SCALE GENOMIC DNA]</scope>
    <source>
        <strain evidence="3 4">Mg02</strain>
    </source>
</reference>
<evidence type="ECO:0000313" key="4">
    <source>
        <dbReference type="Proteomes" id="UP000676079"/>
    </source>
</evidence>
<dbReference type="RefSeq" id="WP_220560366.1">
    <property type="nucleotide sequence ID" value="NZ_CP074133.1"/>
</dbReference>
<feature type="domain" description="Exonuclease" evidence="2">
    <location>
        <begin position="19"/>
        <end position="185"/>
    </location>
</feature>
<evidence type="ECO:0000259" key="2">
    <source>
        <dbReference type="SMART" id="SM00479"/>
    </source>
</evidence>